<dbReference type="Pfam" id="PF03941">
    <property type="entry name" value="INCENP_ARK-bind"/>
    <property type="match status" value="1"/>
</dbReference>
<evidence type="ECO:0000256" key="7">
    <source>
        <dbReference type="SAM" id="Coils"/>
    </source>
</evidence>
<keyword evidence="4" id="KW-0963">Cytoplasm</keyword>
<reference evidence="10 11" key="1">
    <citation type="submission" date="2024-05" db="EMBL/GenBank/DDBJ databases">
        <title>Long read based assembly of the Candida bracarensis genome reveals expanded adhesin content.</title>
        <authorList>
            <person name="Marcet-Houben M."/>
            <person name="Ksiezopolska E."/>
            <person name="Gabaldon T."/>
        </authorList>
    </citation>
    <scope>NUCLEOTIDE SEQUENCE [LARGE SCALE GENOMIC DNA]</scope>
    <source>
        <strain evidence="10 11">CBM6</strain>
    </source>
</reference>
<feature type="compositionally biased region" description="Basic and acidic residues" evidence="8">
    <location>
        <begin position="263"/>
        <end position="274"/>
    </location>
</feature>
<feature type="region of interest" description="Disordered" evidence="8">
    <location>
        <begin position="255"/>
        <end position="274"/>
    </location>
</feature>
<comment type="similarity">
    <text evidence="3">Belongs to the INCENP family.</text>
</comment>
<dbReference type="Proteomes" id="UP001623330">
    <property type="component" value="Unassembled WGS sequence"/>
</dbReference>
<feature type="compositionally biased region" description="Low complexity" evidence="8">
    <location>
        <begin position="139"/>
        <end position="155"/>
    </location>
</feature>
<sequence length="709" mass="80199">MDWTLKAAKKKTNAIPGGSRSIIESLNALNNICDEGQEAINQILKGFDVVPYSAVSRSLANTNNTSMSPENTTNITRSTEDRHTAVLNTPKVEKNDLVPNVTPRSISESKEEVDVNLASHLNNEVAEVIPVKSPLENVLSNTSTNNTTNVVSNKNEAGRKKDRESGWSPFKADRSMQNISMQSTDNRVFHETSTTYARNSEEKITAEKKLQFSDSHADHKPLSYPLRSTKPLSESERAFRKKSNMFIPLPSKETFVMKSSPGENERKEMELATTQQKDELEKDLIKDSAKAPRAISEEITEKRKESLVEPQTIPRKINNNTHSSVFERLSSIPTKSFQKKISKQALEKNNPSSVTNRRLSIHNNRSDRKSIVKSTLDTSMQDTLRDIFVSSNNSNPTKKDSTPLKKDVDDGKLPKFRKSLLPTMRRSSLASSISAIKISNDQAGKKSELDIGLKKSIPAIKEDTHTRITPLKPISSSIISPTKSSLLKSVQKGSPKRIEKSPGIHSIKSKIQTKHDRLTNFQLMPTLESKKTELKKKLNKRLSEVMRTQFEQQRKKTKQKRKSHINEEIRKQKKTVNETKENSFSVSEVLSDGSNFIRYHEKGHRHFETTNENRRILDTIDTVDHRVFIGENHVKNEKLDGDCSLPEISSDSEAEETQVLATWAEPANLEKCMLEQRYMDPVEIFGPVYPLKPEEIFRSSRVSNIKSKN</sequence>
<dbReference type="EMBL" id="JBEVYD010000004">
    <property type="protein sequence ID" value="KAL3233904.1"/>
    <property type="molecule type" value="Genomic_DNA"/>
</dbReference>
<organism evidence="10 11">
    <name type="scientific">Nakaseomyces bracarensis</name>
    <dbReference type="NCBI Taxonomy" id="273131"/>
    <lineage>
        <taxon>Eukaryota</taxon>
        <taxon>Fungi</taxon>
        <taxon>Dikarya</taxon>
        <taxon>Ascomycota</taxon>
        <taxon>Saccharomycotina</taxon>
        <taxon>Saccharomycetes</taxon>
        <taxon>Saccharomycetales</taxon>
        <taxon>Saccharomycetaceae</taxon>
        <taxon>Nakaseomyces</taxon>
    </lineage>
</organism>
<evidence type="ECO:0000256" key="1">
    <source>
        <dbReference type="ARBA" id="ARBA00004123"/>
    </source>
</evidence>
<comment type="caution">
    <text evidence="10">The sequence shown here is derived from an EMBL/GenBank/DDBJ whole genome shotgun (WGS) entry which is preliminary data.</text>
</comment>
<feature type="domain" description="Inner centromere protein ARK-binding" evidence="9">
    <location>
        <begin position="647"/>
        <end position="697"/>
    </location>
</feature>
<keyword evidence="6" id="KW-0539">Nucleus</keyword>
<gene>
    <name evidence="10" type="ORF">RNJ44_03944</name>
</gene>
<feature type="region of interest" description="Disordered" evidence="8">
    <location>
        <begin position="389"/>
        <end position="413"/>
    </location>
</feature>
<evidence type="ECO:0000256" key="8">
    <source>
        <dbReference type="SAM" id="MobiDB-lite"/>
    </source>
</evidence>
<keyword evidence="5" id="KW-0206">Cytoskeleton</keyword>
<feature type="compositionally biased region" description="Basic and acidic residues" evidence="8">
    <location>
        <begin position="397"/>
        <end position="413"/>
    </location>
</feature>
<evidence type="ECO:0000313" key="11">
    <source>
        <dbReference type="Proteomes" id="UP001623330"/>
    </source>
</evidence>
<keyword evidence="11" id="KW-1185">Reference proteome</keyword>
<protein>
    <recommendedName>
        <fullName evidence="9">Inner centromere protein ARK-binding domain-containing protein</fullName>
    </recommendedName>
</protein>
<keyword evidence="7" id="KW-0175">Coiled coil</keyword>
<accession>A0ABR4NYK8</accession>
<dbReference type="InterPro" id="IPR005635">
    <property type="entry name" value="Inner_centromere_prot_ARK-bd"/>
</dbReference>
<evidence type="ECO:0000256" key="3">
    <source>
        <dbReference type="ARBA" id="ARBA00010042"/>
    </source>
</evidence>
<comment type="subcellular location">
    <subcellularLocation>
        <location evidence="2">Cytoplasm</location>
        <location evidence="2">Cytoskeleton</location>
        <location evidence="2">Spindle</location>
    </subcellularLocation>
    <subcellularLocation>
        <location evidence="1">Nucleus</location>
    </subcellularLocation>
</comment>
<evidence type="ECO:0000313" key="10">
    <source>
        <dbReference type="EMBL" id="KAL3233904.1"/>
    </source>
</evidence>
<name>A0ABR4NYK8_9SACH</name>
<evidence type="ECO:0000256" key="5">
    <source>
        <dbReference type="ARBA" id="ARBA00023212"/>
    </source>
</evidence>
<evidence type="ECO:0000256" key="6">
    <source>
        <dbReference type="ARBA" id="ARBA00023242"/>
    </source>
</evidence>
<evidence type="ECO:0000259" key="9">
    <source>
        <dbReference type="Pfam" id="PF03941"/>
    </source>
</evidence>
<feature type="region of interest" description="Disordered" evidence="8">
    <location>
        <begin position="139"/>
        <end position="174"/>
    </location>
</feature>
<evidence type="ECO:0000256" key="4">
    <source>
        <dbReference type="ARBA" id="ARBA00022490"/>
    </source>
</evidence>
<feature type="coiled-coil region" evidence="7">
    <location>
        <begin position="547"/>
        <end position="582"/>
    </location>
</feature>
<feature type="compositionally biased region" description="Basic and acidic residues" evidence="8">
    <location>
        <begin position="156"/>
        <end position="165"/>
    </location>
</feature>
<proteinExistence type="inferred from homology"/>
<evidence type="ECO:0000256" key="2">
    <source>
        <dbReference type="ARBA" id="ARBA00004186"/>
    </source>
</evidence>